<evidence type="ECO:0000313" key="3">
    <source>
        <dbReference type="Proteomes" id="UP000295606"/>
    </source>
</evidence>
<feature type="region of interest" description="Disordered" evidence="1">
    <location>
        <begin position="70"/>
        <end position="98"/>
    </location>
</feature>
<sequence>MFTPRGPSPLNRPAAECAGCHGRESNMSKTIWIVVANRVTARIFAAESPLGAIDEVETLLHLQGRMSDENLVTDKPGRTTDRVGFGRSATDPDTSQHDHEATVFAAEIATTLAKARNDARYGTLVLAAPPAFLGVLRKAIDAQTRSLVTLELDKDLAALDARELRTRLPERLVRAEA</sequence>
<gene>
    <name evidence="2" type="ORF">E1N52_36415</name>
</gene>
<proteinExistence type="predicted"/>
<evidence type="ECO:0000313" key="2">
    <source>
        <dbReference type="EMBL" id="TDG03124.1"/>
    </source>
</evidence>
<organism evidence="2 3">
    <name type="scientific">Paraburkholderia guartelaensis</name>
    <dbReference type="NCBI Taxonomy" id="2546446"/>
    <lineage>
        <taxon>Bacteria</taxon>
        <taxon>Pseudomonadati</taxon>
        <taxon>Pseudomonadota</taxon>
        <taxon>Betaproteobacteria</taxon>
        <taxon>Burkholderiales</taxon>
        <taxon>Burkholderiaceae</taxon>
        <taxon>Paraburkholderia</taxon>
    </lineage>
</organism>
<evidence type="ECO:0000256" key="1">
    <source>
        <dbReference type="SAM" id="MobiDB-lite"/>
    </source>
</evidence>
<dbReference type="OrthoDB" id="329419at2"/>
<dbReference type="EMBL" id="SMOD01000046">
    <property type="protein sequence ID" value="TDG03124.1"/>
    <property type="molecule type" value="Genomic_DNA"/>
</dbReference>
<dbReference type="Pfam" id="PF10116">
    <property type="entry name" value="Host_attach"/>
    <property type="match status" value="1"/>
</dbReference>
<comment type="caution">
    <text evidence="2">The sequence shown here is derived from an EMBL/GenBank/DDBJ whole genome shotgun (WGS) entry which is preliminary data.</text>
</comment>
<accession>A0A4R5L4H9</accession>
<dbReference type="InterPro" id="IPR019291">
    <property type="entry name" value="Host_attachment_protein"/>
</dbReference>
<dbReference type="Proteomes" id="UP000295606">
    <property type="component" value="Unassembled WGS sequence"/>
</dbReference>
<protein>
    <submittedName>
        <fullName evidence="2">Host attachment protein</fullName>
    </submittedName>
</protein>
<name>A0A4R5L4H9_9BURK</name>
<reference evidence="2 3" key="1">
    <citation type="submission" date="2019-03" db="EMBL/GenBank/DDBJ databases">
        <title>Paraburkholderia sp. isolated from native Mimosa gymnas in Guartela State Park, Brazil.</title>
        <authorList>
            <person name="Paulitsch F."/>
            <person name="Hungria M."/>
            <person name="Delamuta J.R.M."/>
            <person name="Ribeiro R.A."/>
            <person name="Dall'Agnol R."/>
            <person name="Silva J.S.B."/>
        </authorList>
    </citation>
    <scope>NUCLEOTIDE SEQUENCE [LARGE SCALE GENOMIC DNA]</scope>
    <source>
        <strain evidence="2 3">CNPSo 3008</strain>
    </source>
</reference>
<dbReference type="AlphaFoldDB" id="A0A4R5L4H9"/>